<dbReference type="EMBL" id="KV425602">
    <property type="protein sequence ID" value="KZT21821.1"/>
    <property type="molecule type" value="Genomic_DNA"/>
</dbReference>
<dbReference type="Proteomes" id="UP000076761">
    <property type="component" value="Unassembled WGS sequence"/>
</dbReference>
<sequence>MVLRHPCRQAIVCSGRFYPLRSRALQQCRLHYIDSPRPPRTIYIQKCVRRARCRELAWTPCGQFPLLSWFSSRWTGSIGGSHYSHSRERSDDGVMCAPRISTLVLLPLIILTIAQGPGLEIINQGVRVLSSLCFLLLGSLRVCRWHSLFSTYRAYSVCYLSLCAGT</sequence>
<evidence type="ECO:0000313" key="1">
    <source>
        <dbReference type="EMBL" id="KZT21821.1"/>
    </source>
</evidence>
<dbReference type="InParanoid" id="A0A165Q2F4"/>
<evidence type="ECO:0000313" key="2">
    <source>
        <dbReference type="Proteomes" id="UP000076761"/>
    </source>
</evidence>
<proteinExistence type="predicted"/>
<reference evidence="1 2" key="1">
    <citation type="journal article" date="2016" name="Mol. Biol. Evol.">
        <title>Comparative Genomics of Early-Diverging Mushroom-Forming Fungi Provides Insights into the Origins of Lignocellulose Decay Capabilities.</title>
        <authorList>
            <person name="Nagy L.G."/>
            <person name="Riley R."/>
            <person name="Tritt A."/>
            <person name="Adam C."/>
            <person name="Daum C."/>
            <person name="Floudas D."/>
            <person name="Sun H."/>
            <person name="Yadav J.S."/>
            <person name="Pangilinan J."/>
            <person name="Larsson K.H."/>
            <person name="Matsuura K."/>
            <person name="Barry K."/>
            <person name="Labutti K."/>
            <person name="Kuo R."/>
            <person name="Ohm R.A."/>
            <person name="Bhattacharya S.S."/>
            <person name="Shirouzu T."/>
            <person name="Yoshinaga Y."/>
            <person name="Martin F.M."/>
            <person name="Grigoriev I.V."/>
            <person name="Hibbett D.S."/>
        </authorList>
    </citation>
    <scope>NUCLEOTIDE SEQUENCE [LARGE SCALE GENOMIC DNA]</scope>
    <source>
        <strain evidence="1 2">HHB14362 ss-1</strain>
    </source>
</reference>
<dbReference type="AlphaFoldDB" id="A0A165Q2F4"/>
<name>A0A165Q2F4_9AGAM</name>
<keyword evidence="2" id="KW-1185">Reference proteome</keyword>
<gene>
    <name evidence="1" type="ORF">NEOLEDRAFT_721951</name>
</gene>
<organism evidence="1 2">
    <name type="scientific">Neolentinus lepideus HHB14362 ss-1</name>
    <dbReference type="NCBI Taxonomy" id="1314782"/>
    <lineage>
        <taxon>Eukaryota</taxon>
        <taxon>Fungi</taxon>
        <taxon>Dikarya</taxon>
        <taxon>Basidiomycota</taxon>
        <taxon>Agaricomycotina</taxon>
        <taxon>Agaricomycetes</taxon>
        <taxon>Gloeophyllales</taxon>
        <taxon>Gloeophyllaceae</taxon>
        <taxon>Neolentinus</taxon>
    </lineage>
</organism>
<accession>A0A165Q2F4</accession>
<protein>
    <submittedName>
        <fullName evidence="1">Uncharacterized protein</fullName>
    </submittedName>
</protein>